<accession>A0A1M5QKB8</accession>
<feature type="signal peptide" evidence="1">
    <location>
        <begin position="1"/>
        <end position="21"/>
    </location>
</feature>
<keyword evidence="3" id="KW-1185">Reference proteome</keyword>
<organism evidence="2 3">
    <name type="scientific">Hydrocarboniphaga daqingensis</name>
    <dbReference type="NCBI Taxonomy" id="490188"/>
    <lineage>
        <taxon>Bacteria</taxon>
        <taxon>Pseudomonadati</taxon>
        <taxon>Pseudomonadota</taxon>
        <taxon>Gammaproteobacteria</taxon>
        <taxon>Nevskiales</taxon>
        <taxon>Nevskiaceae</taxon>
        <taxon>Hydrocarboniphaga</taxon>
    </lineage>
</organism>
<evidence type="ECO:0000313" key="2">
    <source>
        <dbReference type="EMBL" id="SHH14190.1"/>
    </source>
</evidence>
<dbReference type="Gene3D" id="3.40.50.1820">
    <property type="entry name" value="alpha/beta hydrolase"/>
    <property type="match status" value="1"/>
</dbReference>
<name>A0A1M5QKB8_9GAMM</name>
<gene>
    <name evidence="2" type="ORF">SAMN04488068_2659</name>
</gene>
<protein>
    <submittedName>
        <fullName evidence="2">Uncharacterized protein</fullName>
    </submittedName>
</protein>
<dbReference type="RefSeq" id="WP_072898147.1">
    <property type="nucleotide sequence ID" value="NZ_FQWZ01000006.1"/>
</dbReference>
<keyword evidence="1" id="KW-0732">Signal</keyword>
<reference evidence="2 3" key="1">
    <citation type="submission" date="2016-11" db="EMBL/GenBank/DDBJ databases">
        <authorList>
            <person name="Jaros S."/>
            <person name="Januszkiewicz K."/>
            <person name="Wedrychowicz H."/>
        </authorList>
    </citation>
    <scope>NUCLEOTIDE SEQUENCE [LARGE SCALE GENOMIC DNA]</scope>
    <source>
        <strain evidence="2 3">CGMCC 1.7049</strain>
    </source>
</reference>
<dbReference type="InterPro" id="IPR029058">
    <property type="entry name" value="AB_hydrolase_fold"/>
</dbReference>
<proteinExistence type="predicted"/>
<dbReference type="AlphaFoldDB" id="A0A1M5QKB8"/>
<dbReference type="Proteomes" id="UP000199758">
    <property type="component" value="Unassembled WGS sequence"/>
</dbReference>
<feature type="chain" id="PRO_5013087416" evidence="1">
    <location>
        <begin position="22"/>
        <end position="433"/>
    </location>
</feature>
<dbReference type="PROSITE" id="PS51257">
    <property type="entry name" value="PROKAR_LIPOPROTEIN"/>
    <property type="match status" value="1"/>
</dbReference>
<dbReference type="OrthoDB" id="2004167at2"/>
<sequence>MMRSIVAAAALAAACGLSACAGGDDGAAVGLDTVAERAQQLPTVVSMFSRPPASPASTQWPVLLSHAWSRTADTTFQGDTKVSGGEYDAYGVKTALEADGVIVYQPNKMMYGSHEDRGSLLYKRCAGDTLDARLCKGRAPVVEDGFYAAMVDYCGSPVNREKHAFTSEGECYQKVKFNIICHSQGCPDSRYMMSAITNELTGRPLYQSVASWTSMLGANKGTAQADFVIEASASCLSDQCESPLLDLAFAVDEYSGNRFLNAEGSKSVVALSTKYMTVTTDMNCDPGKQTCPPSFNQRYPLPEDLAHPIYYQTFSTSIQDITHPCYQKDQFFWRIILDREGENDGNISVTSQAFEFYGPGSTGGRTPVKARYVYGDSLTTTRSHPGLNHMSLSSSDVPGLPGVSCMGEDNSDFAFSRINFYRNVVTELANLGL</sequence>
<evidence type="ECO:0000313" key="3">
    <source>
        <dbReference type="Proteomes" id="UP000199758"/>
    </source>
</evidence>
<evidence type="ECO:0000256" key="1">
    <source>
        <dbReference type="SAM" id="SignalP"/>
    </source>
</evidence>
<dbReference type="EMBL" id="FQWZ01000006">
    <property type="protein sequence ID" value="SHH14190.1"/>
    <property type="molecule type" value="Genomic_DNA"/>
</dbReference>